<dbReference type="EC" id="3.4.21.107" evidence="8"/>
<dbReference type="Proteomes" id="UP001549104">
    <property type="component" value="Unassembled WGS sequence"/>
</dbReference>
<dbReference type="RefSeq" id="WP_231885746.1">
    <property type="nucleotide sequence ID" value="NZ_CP014616.1"/>
</dbReference>
<evidence type="ECO:0000256" key="6">
    <source>
        <dbReference type="SAM" id="Phobius"/>
    </source>
</evidence>
<dbReference type="GO" id="GO:0006508">
    <property type="term" value="P:proteolysis"/>
    <property type="evidence" value="ECO:0007669"/>
    <property type="project" value="UniProtKB-KW"/>
</dbReference>
<keyword evidence="2 8" id="KW-0645">Protease</keyword>
<organism evidence="8 9">
    <name type="scientific">Sporosarcina psychrophila</name>
    <name type="common">Bacillus psychrophilus</name>
    <dbReference type="NCBI Taxonomy" id="1476"/>
    <lineage>
        <taxon>Bacteria</taxon>
        <taxon>Bacillati</taxon>
        <taxon>Bacillota</taxon>
        <taxon>Bacilli</taxon>
        <taxon>Bacillales</taxon>
        <taxon>Caryophanaceae</taxon>
        <taxon>Sporosarcina</taxon>
    </lineage>
</organism>
<dbReference type="SUPFAM" id="SSF50494">
    <property type="entry name" value="Trypsin-like serine proteases"/>
    <property type="match status" value="1"/>
</dbReference>
<dbReference type="SMART" id="SM00228">
    <property type="entry name" value="PDZ"/>
    <property type="match status" value="1"/>
</dbReference>
<dbReference type="PANTHER" id="PTHR22939">
    <property type="entry name" value="SERINE PROTEASE FAMILY S1C HTRA-RELATED"/>
    <property type="match status" value="1"/>
</dbReference>
<dbReference type="PANTHER" id="PTHR22939:SF129">
    <property type="entry name" value="SERINE PROTEASE HTRA2, MITOCHONDRIAL"/>
    <property type="match status" value="1"/>
</dbReference>
<dbReference type="EMBL" id="JBEPME010000003">
    <property type="protein sequence ID" value="MET3657659.1"/>
    <property type="molecule type" value="Genomic_DNA"/>
</dbReference>
<dbReference type="GO" id="GO:0008233">
    <property type="term" value="F:peptidase activity"/>
    <property type="evidence" value="ECO:0007669"/>
    <property type="project" value="UniProtKB-KW"/>
</dbReference>
<comment type="caution">
    <text evidence="8">The sequence shown here is derived from an EMBL/GenBank/DDBJ whole genome shotgun (WGS) entry which is preliminary data.</text>
</comment>
<dbReference type="Pfam" id="PF13180">
    <property type="entry name" value="PDZ_2"/>
    <property type="match status" value="1"/>
</dbReference>
<sequence length="415" mass="44707">MDELNQNQANGEPQPSAPMPESTARHSQKPPKRRGGFISGFIGVVIGALLVWFIMQGESSTKEQSLVNGSEQKVDAMQTERISLDVNNDVTDIVEKVADSVVGVTNLKTISDPWSPVETTRETGSGSGVIYKKQGDKAYIVTNHHVIEGAQELEITFDDGSKTDGKIVGSDMWTDLAVIEIDAKLVKTVIDFGDSDALKRGETVIAIGNPLGLGFSGSVTVGVVSGKDRSIPIDFDENGTVDWFADALQTDAAINPGNSGGALINLAGQLIGINSMKVSEATVEGIGLAIPINLAMPIIDQLEEHGEVNRPTMGVTLLDLRSIPAQQQREMLKLPVDVTDGVVINEVMSNSPAQLAGVKQYDVIVEMDGEKIEDMVTLRKHLYNSKEVGDTMQMKVYRDGQLLEIEMVLKDGNSF</sequence>
<accession>A0ABV2K998</accession>
<dbReference type="Gene3D" id="2.30.42.10">
    <property type="match status" value="1"/>
</dbReference>
<feature type="region of interest" description="Disordered" evidence="5">
    <location>
        <begin position="1"/>
        <end position="34"/>
    </location>
</feature>
<keyword evidence="9" id="KW-1185">Reference proteome</keyword>
<reference evidence="8 9" key="1">
    <citation type="submission" date="2024-06" db="EMBL/GenBank/DDBJ databases">
        <title>Sorghum-associated microbial communities from plants grown in Nebraska, USA.</title>
        <authorList>
            <person name="Schachtman D."/>
        </authorList>
    </citation>
    <scope>NUCLEOTIDE SEQUENCE [LARGE SCALE GENOMIC DNA]</scope>
    <source>
        <strain evidence="8 9">1288</strain>
    </source>
</reference>
<evidence type="ECO:0000256" key="2">
    <source>
        <dbReference type="ARBA" id="ARBA00022670"/>
    </source>
</evidence>
<dbReference type="Pfam" id="PF13365">
    <property type="entry name" value="Trypsin_2"/>
    <property type="match status" value="1"/>
</dbReference>
<feature type="transmembrane region" description="Helical" evidence="6">
    <location>
        <begin position="35"/>
        <end position="55"/>
    </location>
</feature>
<dbReference type="PROSITE" id="PS50106">
    <property type="entry name" value="PDZ"/>
    <property type="match status" value="1"/>
</dbReference>
<proteinExistence type="inferred from homology"/>
<evidence type="ECO:0000313" key="8">
    <source>
        <dbReference type="EMBL" id="MET3657659.1"/>
    </source>
</evidence>
<name>A0ABV2K998_SPOPS</name>
<dbReference type="InterPro" id="IPR001940">
    <property type="entry name" value="Peptidase_S1C"/>
</dbReference>
<evidence type="ECO:0000259" key="7">
    <source>
        <dbReference type="PROSITE" id="PS50106"/>
    </source>
</evidence>
<dbReference type="InterPro" id="IPR043504">
    <property type="entry name" value="Peptidase_S1_PA_chymotrypsin"/>
</dbReference>
<evidence type="ECO:0000313" key="9">
    <source>
        <dbReference type="Proteomes" id="UP001549104"/>
    </source>
</evidence>
<dbReference type="InterPro" id="IPR009003">
    <property type="entry name" value="Peptidase_S1_PA"/>
</dbReference>
<dbReference type="Gene3D" id="2.40.10.10">
    <property type="entry name" value="Trypsin-like serine proteases"/>
    <property type="match status" value="2"/>
</dbReference>
<dbReference type="InterPro" id="IPR036034">
    <property type="entry name" value="PDZ_sf"/>
</dbReference>
<feature type="domain" description="PDZ" evidence="7">
    <location>
        <begin position="322"/>
        <end position="400"/>
    </location>
</feature>
<keyword evidence="3 8" id="KW-0378">Hydrolase</keyword>
<keyword evidence="6" id="KW-0812">Transmembrane</keyword>
<gene>
    <name evidence="8" type="ORF">ABIC55_002746</name>
</gene>
<feature type="compositionally biased region" description="Polar residues" evidence="5">
    <location>
        <begin position="1"/>
        <end position="13"/>
    </location>
</feature>
<evidence type="ECO:0000256" key="5">
    <source>
        <dbReference type="SAM" id="MobiDB-lite"/>
    </source>
</evidence>
<evidence type="ECO:0000256" key="1">
    <source>
        <dbReference type="ARBA" id="ARBA00010541"/>
    </source>
</evidence>
<dbReference type="SUPFAM" id="SSF50156">
    <property type="entry name" value="PDZ domain-like"/>
    <property type="match status" value="1"/>
</dbReference>
<keyword evidence="6" id="KW-1133">Transmembrane helix</keyword>
<keyword evidence="4" id="KW-0720">Serine protease</keyword>
<dbReference type="PRINTS" id="PR00834">
    <property type="entry name" value="PROTEASES2C"/>
</dbReference>
<protein>
    <submittedName>
        <fullName evidence="8">Serine protease Do</fullName>
        <ecNumber evidence="8">3.4.21.107</ecNumber>
    </submittedName>
</protein>
<evidence type="ECO:0000256" key="4">
    <source>
        <dbReference type="ARBA" id="ARBA00022825"/>
    </source>
</evidence>
<keyword evidence="6" id="KW-0472">Membrane</keyword>
<dbReference type="InterPro" id="IPR001478">
    <property type="entry name" value="PDZ"/>
</dbReference>
<comment type="similarity">
    <text evidence="1">Belongs to the peptidase S1C family.</text>
</comment>
<evidence type="ECO:0000256" key="3">
    <source>
        <dbReference type="ARBA" id="ARBA00022801"/>
    </source>
</evidence>